<evidence type="ECO:0000256" key="1">
    <source>
        <dbReference type="SAM" id="MobiDB-lite"/>
    </source>
</evidence>
<dbReference type="InterPro" id="IPR006119">
    <property type="entry name" value="Resolv_N"/>
</dbReference>
<feature type="region of interest" description="Disordered" evidence="1">
    <location>
        <begin position="196"/>
        <end position="215"/>
    </location>
</feature>
<organism evidence="3 4">
    <name type="scientific">Phocaeicola dorei CL02T12C06</name>
    <dbReference type="NCBI Taxonomy" id="997876"/>
    <lineage>
        <taxon>Bacteria</taxon>
        <taxon>Pseudomonadati</taxon>
        <taxon>Bacteroidota</taxon>
        <taxon>Bacteroidia</taxon>
        <taxon>Bacteroidales</taxon>
        <taxon>Bacteroidaceae</taxon>
        <taxon>Phocaeicola</taxon>
    </lineage>
</organism>
<keyword evidence="4" id="KW-1185">Reference proteome</keyword>
<evidence type="ECO:0000259" key="2">
    <source>
        <dbReference type="SMART" id="SM00857"/>
    </source>
</evidence>
<feature type="compositionally biased region" description="Basic and acidic residues" evidence="1">
    <location>
        <begin position="205"/>
        <end position="215"/>
    </location>
</feature>
<dbReference type="SMART" id="SM00857">
    <property type="entry name" value="Resolvase"/>
    <property type="match status" value="1"/>
</dbReference>
<gene>
    <name evidence="3" type="ORF">HMPREF1064_03921</name>
</gene>
<dbReference type="Proteomes" id="UP000005974">
    <property type="component" value="Unassembled WGS sequence"/>
</dbReference>
<evidence type="ECO:0000313" key="3">
    <source>
        <dbReference type="EMBL" id="EIY28921.1"/>
    </source>
</evidence>
<dbReference type="SUPFAM" id="SSF53041">
    <property type="entry name" value="Resolvase-like"/>
    <property type="match status" value="1"/>
</dbReference>
<dbReference type="EMBL" id="AGXJ01000074">
    <property type="protein sequence ID" value="EIY28921.1"/>
    <property type="molecule type" value="Genomic_DNA"/>
</dbReference>
<reference evidence="3 4" key="1">
    <citation type="submission" date="2012-02" db="EMBL/GenBank/DDBJ databases">
        <title>The Genome Sequence of Bacteroides dorei CL02T12C06.</title>
        <authorList>
            <consortium name="The Broad Institute Genome Sequencing Platform"/>
            <person name="Earl A."/>
            <person name="Ward D."/>
            <person name="Feldgarden M."/>
            <person name="Gevers D."/>
            <person name="Zitomersky N.L."/>
            <person name="Coyne M.J."/>
            <person name="Comstock L.E."/>
            <person name="Young S.K."/>
            <person name="Zeng Q."/>
            <person name="Gargeya S."/>
            <person name="Fitzgerald M."/>
            <person name="Haas B."/>
            <person name="Abouelleil A."/>
            <person name="Alvarado L."/>
            <person name="Arachchi H.M."/>
            <person name="Berlin A."/>
            <person name="Chapman S.B."/>
            <person name="Gearin G."/>
            <person name="Goldberg J."/>
            <person name="Griggs A."/>
            <person name="Gujja S."/>
            <person name="Hansen M."/>
            <person name="Heiman D."/>
            <person name="Howarth C."/>
            <person name="Larimer J."/>
            <person name="Lui A."/>
            <person name="MacDonald P.J.P."/>
            <person name="McCowen C."/>
            <person name="Montmayeur A."/>
            <person name="Murphy C."/>
            <person name="Neiman D."/>
            <person name="Pearson M."/>
            <person name="Priest M."/>
            <person name="Roberts A."/>
            <person name="Saif S."/>
            <person name="Shea T."/>
            <person name="Sisk P."/>
            <person name="Stolte C."/>
            <person name="Sykes S."/>
            <person name="Wortman J."/>
            <person name="Nusbaum C."/>
            <person name="Birren B."/>
        </authorList>
    </citation>
    <scope>NUCLEOTIDE SEQUENCE [LARGE SCALE GENOMIC DNA]</scope>
    <source>
        <strain evidence="3 4">CL02T12C06</strain>
    </source>
</reference>
<dbReference type="InterPro" id="IPR036162">
    <property type="entry name" value="Resolvase-like_N_sf"/>
</dbReference>
<dbReference type="GO" id="GO:0003677">
    <property type="term" value="F:DNA binding"/>
    <property type="evidence" value="ECO:0007669"/>
    <property type="project" value="InterPro"/>
</dbReference>
<dbReference type="GO" id="GO:0000150">
    <property type="term" value="F:DNA strand exchange activity"/>
    <property type="evidence" value="ECO:0007669"/>
    <property type="project" value="InterPro"/>
</dbReference>
<dbReference type="RefSeq" id="WP_007850156.1">
    <property type="nucleotide sequence ID" value="NZ_JH724136.1"/>
</dbReference>
<protein>
    <recommendedName>
        <fullName evidence="2">Resolvase/invertase-type recombinase catalytic domain-containing protein</fullName>
    </recommendedName>
</protein>
<dbReference type="Gene3D" id="3.40.50.1390">
    <property type="entry name" value="Resolvase, N-terminal catalytic domain"/>
    <property type="match status" value="1"/>
</dbReference>
<proteinExistence type="predicted"/>
<evidence type="ECO:0000313" key="4">
    <source>
        <dbReference type="Proteomes" id="UP000005974"/>
    </source>
</evidence>
<dbReference type="PATRIC" id="fig|997876.3.peg.4095"/>
<accession>I9QHH4</accession>
<dbReference type="Pfam" id="PF00239">
    <property type="entry name" value="Resolvase"/>
    <property type="match status" value="1"/>
</dbReference>
<dbReference type="HOGENOM" id="CLU_1308085_0_0_10"/>
<sequence length="215" mass="24348">MAKVGYIFKANYDDTFDANKAWMQQYGCVHIVEEAVEQEILRPQWKQLIASLERGDEIVVAKFSNAVRGIRELAAFIELCRIKVVRIISIQDGIDTRGKLFPETTVAQVLEMVGALPEETAALRKVSAHIINLQLNIKSPQEKKRSGSRQERNKNIVDMYNNGHSLDDILAVSGFKSRSSVFRILNKFNVKLNRGNFSGPLGKRKQNEKDDSVKE</sequence>
<dbReference type="OrthoDB" id="1067950at2"/>
<name>I9QHH4_9BACT</name>
<dbReference type="AlphaFoldDB" id="I9QHH4"/>
<comment type="caution">
    <text evidence="3">The sequence shown here is derived from an EMBL/GenBank/DDBJ whole genome shotgun (WGS) entry which is preliminary data.</text>
</comment>
<feature type="domain" description="Resolvase/invertase-type recombinase catalytic" evidence="2">
    <location>
        <begin position="3"/>
        <end position="138"/>
    </location>
</feature>